<evidence type="ECO:0000259" key="8">
    <source>
        <dbReference type="SMART" id="SM00563"/>
    </source>
</evidence>
<comment type="similarity">
    <text evidence="2 7">Belongs to the 1-acyl-sn-glycerol-3-phosphate acyltransferase family.</text>
</comment>
<feature type="domain" description="Phospholipid/glycerol acyltransferase" evidence="8">
    <location>
        <begin position="73"/>
        <end position="187"/>
    </location>
</feature>
<dbReference type="AlphaFoldDB" id="A0A1M4X0A7"/>
<dbReference type="Proteomes" id="UP000184251">
    <property type="component" value="Unassembled WGS sequence"/>
</dbReference>
<dbReference type="Pfam" id="PF01553">
    <property type="entry name" value="Acyltransferase"/>
    <property type="match status" value="1"/>
</dbReference>
<evidence type="ECO:0000256" key="4">
    <source>
        <dbReference type="ARBA" id="ARBA00022679"/>
    </source>
</evidence>
<dbReference type="PANTHER" id="PTHR10434:SF64">
    <property type="entry name" value="1-ACYL-SN-GLYCEROL-3-PHOSPHATE ACYLTRANSFERASE-RELATED"/>
    <property type="match status" value="1"/>
</dbReference>
<evidence type="ECO:0000256" key="1">
    <source>
        <dbReference type="ARBA" id="ARBA00005189"/>
    </source>
</evidence>
<dbReference type="SMART" id="SM00563">
    <property type="entry name" value="PlsC"/>
    <property type="match status" value="1"/>
</dbReference>
<dbReference type="STRING" id="1120975.SAMN02746064_01379"/>
<evidence type="ECO:0000313" key="10">
    <source>
        <dbReference type="Proteomes" id="UP000184251"/>
    </source>
</evidence>
<comment type="catalytic activity">
    <reaction evidence="7">
        <text>a 1-acyl-sn-glycero-3-phosphate + an acyl-CoA = a 1,2-diacyl-sn-glycero-3-phosphate + CoA</text>
        <dbReference type="Rhea" id="RHEA:19709"/>
        <dbReference type="ChEBI" id="CHEBI:57287"/>
        <dbReference type="ChEBI" id="CHEBI:57970"/>
        <dbReference type="ChEBI" id="CHEBI:58342"/>
        <dbReference type="ChEBI" id="CHEBI:58608"/>
        <dbReference type="EC" id="2.3.1.51"/>
    </reaction>
</comment>
<keyword evidence="3 7" id="KW-0444">Lipid biosynthesis</keyword>
<dbReference type="InterPro" id="IPR004552">
    <property type="entry name" value="AGP_acyltrans"/>
</dbReference>
<dbReference type="RefSeq" id="WP_073270459.1">
    <property type="nucleotide sequence ID" value="NZ_FQTU01000008.1"/>
</dbReference>
<keyword evidence="6 7" id="KW-0012">Acyltransferase</keyword>
<proteinExistence type="inferred from homology"/>
<comment type="domain">
    <text evidence="7">The HXXXXD motif is essential for acyltransferase activity and may constitute the binding site for the phosphate moiety of the glycerol-3-phosphate.</text>
</comment>
<dbReference type="InterPro" id="IPR002123">
    <property type="entry name" value="Plipid/glycerol_acylTrfase"/>
</dbReference>
<keyword evidence="10" id="KW-1185">Reference proteome</keyword>
<name>A0A1M4X0A7_9FIRM</name>
<comment type="pathway">
    <text evidence="1">Lipid metabolism.</text>
</comment>
<dbReference type="GO" id="GO:0016020">
    <property type="term" value="C:membrane"/>
    <property type="evidence" value="ECO:0007669"/>
    <property type="project" value="InterPro"/>
</dbReference>
<keyword evidence="4 7" id="KW-0808">Transferase</keyword>
<evidence type="ECO:0000256" key="2">
    <source>
        <dbReference type="ARBA" id="ARBA00008655"/>
    </source>
</evidence>
<evidence type="ECO:0000256" key="3">
    <source>
        <dbReference type="ARBA" id="ARBA00022516"/>
    </source>
</evidence>
<evidence type="ECO:0000256" key="6">
    <source>
        <dbReference type="ARBA" id="ARBA00023315"/>
    </source>
</evidence>
<keyword evidence="7" id="KW-1208">Phospholipid metabolism</keyword>
<dbReference type="NCBIfam" id="TIGR00530">
    <property type="entry name" value="AGP_acyltrn"/>
    <property type="match status" value="1"/>
</dbReference>
<organism evidence="9 10">
    <name type="scientific">Alkalibacter saccharofermentans DSM 14828</name>
    <dbReference type="NCBI Taxonomy" id="1120975"/>
    <lineage>
        <taxon>Bacteria</taxon>
        <taxon>Bacillati</taxon>
        <taxon>Bacillota</taxon>
        <taxon>Clostridia</taxon>
        <taxon>Eubacteriales</taxon>
        <taxon>Eubacteriaceae</taxon>
        <taxon>Alkalibacter</taxon>
    </lineage>
</organism>
<accession>A0A1M4X0A7</accession>
<dbReference type="EC" id="2.3.1.51" evidence="7"/>
<reference evidence="9 10" key="1">
    <citation type="submission" date="2016-11" db="EMBL/GenBank/DDBJ databases">
        <authorList>
            <person name="Jaros S."/>
            <person name="Januszkiewicz K."/>
            <person name="Wedrychowicz H."/>
        </authorList>
    </citation>
    <scope>NUCLEOTIDE SEQUENCE [LARGE SCALE GENOMIC DNA]</scope>
    <source>
        <strain evidence="9 10">DSM 14828</strain>
    </source>
</reference>
<dbReference type="OrthoDB" id="9803035at2"/>
<evidence type="ECO:0000256" key="5">
    <source>
        <dbReference type="ARBA" id="ARBA00023098"/>
    </source>
</evidence>
<evidence type="ECO:0000313" key="9">
    <source>
        <dbReference type="EMBL" id="SHE86946.1"/>
    </source>
</evidence>
<gene>
    <name evidence="9" type="ORF">SAMN02746064_01379</name>
</gene>
<dbReference type="EMBL" id="FQTU01000008">
    <property type="protein sequence ID" value="SHE86946.1"/>
    <property type="molecule type" value="Genomic_DNA"/>
</dbReference>
<dbReference type="SUPFAM" id="SSF69593">
    <property type="entry name" value="Glycerol-3-phosphate (1)-acyltransferase"/>
    <property type="match status" value="1"/>
</dbReference>
<evidence type="ECO:0000256" key="7">
    <source>
        <dbReference type="RuleBase" id="RU361267"/>
    </source>
</evidence>
<keyword evidence="5 7" id="KW-0443">Lipid metabolism</keyword>
<sequence length="243" mass="27213">MRTIIWFIYFGLSTMLTIPDLAKANKFERQNRTADAYALANKRARKWAMNLIRLTGSSVTVKGEENIPATGPVLFVANHQSNFDIPLMIGYVNRDKGFISKIEMTKMRVVSSWMKHLKCVFMDRTDMRQSLKAIREGINALKEGYNLVLFPEGTRSKTGEVMDFKAGGFKLASKSKATIVPVAINGSINMMKKGSIKIQPATVKMTILPPIEITDENKNDTAALSEAVRNVIIDELKFPVDHV</sequence>
<keyword evidence="7" id="KW-0594">Phospholipid biosynthesis</keyword>
<protein>
    <recommendedName>
        <fullName evidence="7">1-acyl-sn-glycerol-3-phosphate acyltransferase</fullName>
        <ecNumber evidence="7">2.3.1.51</ecNumber>
    </recommendedName>
</protein>
<dbReference type="GO" id="GO:0003841">
    <property type="term" value="F:1-acylglycerol-3-phosphate O-acyltransferase activity"/>
    <property type="evidence" value="ECO:0007669"/>
    <property type="project" value="UniProtKB-UniRule"/>
</dbReference>
<dbReference type="CDD" id="cd07989">
    <property type="entry name" value="LPLAT_AGPAT-like"/>
    <property type="match status" value="1"/>
</dbReference>
<dbReference type="GO" id="GO:0006654">
    <property type="term" value="P:phosphatidic acid biosynthetic process"/>
    <property type="evidence" value="ECO:0007669"/>
    <property type="project" value="TreeGrafter"/>
</dbReference>
<dbReference type="PANTHER" id="PTHR10434">
    <property type="entry name" value="1-ACYL-SN-GLYCEROL-3-PHOSPHATE ACYLTRANSFERASE"/>
    <property type="match status" value="1"/>
</dbReference>